<evidence type="ECO:0000256" key="1">
    <source>
        <dbReference type="ARBA" id="ARBA00022598"/>
    </source>
</evidence>
<dbReference type="EMBL" id="MLQM01000339">
    <property type="protein sequence ID" value="OHU81361.1"/>
    <property type="molecule type" value="Genomic_DNA"/>
</dbReference>
<dbReference type="CDD" id="cd03109">
    <property type="entry name" value="DTBS"/>
    <property type="match status" value="1"/>
</dbReference>
<dbReference type="PANTHER" id="PTHR43210">
    <property type="entry name" value="DETHIOBIOTIN SYNTHETASE"/>
    <property type="match status" value="1"/>
</dbReference>
<proteinExistence type="predicted"/>
<dbReference type="UniPathway" id="UPA00078"/>
<dbReference type="AlphaFoldDB" id="A0A1S1MCQ0"/>
<name>A0A1S1MCQ0_9MYCO</name>
<feature type="non-terminal residue" evidence="3">
    <location>
        <position position="1"/>
    </location>
</feature>
<reference evidence="3 4" key="1">
    <citation type="submission" date="2016-10" db="EMBL/GenBank/DDBJ databases">
        <title>Genome sequence of Mycobacterium talmonii.</title>
        <authorList>
            <person name="Greninger A.L."/>
            <person name="Elliott B."/>
            <person name="Vasireddy S."/>
            <person name="Vasireddy R."/>
        </authorList>
    </citation>
    <scope>NUCLEOTIDE SEQUENCE [LARGE SCALE GENOMIC DNA]</scope>
    <source>
        <strain evidence="4">NE-TNMC-100812</strain>
    </source>
</reference>
<dbReference type="GO" id="GO:0009102">
    <property type="term" value="P:biotin biosynthetic process"/>
    <property type="evidence" value="ECO:0007669"/>
    <property type="project" value="UniProtKB-UniPathway"/>
</dbReference>
<protein>
    <submittedName>
        <fullName evidence="3">Dethiobiotin synthase</fullName>
    </submittedName>
</protein>
<dbReference type="Pfam" id="PF13500">
    <property type="entry name" value="AAA_26"/>
    <property type="match status" value="1"/>
</dbReference>
<dbReference type="GO" id="GO:0005524">
    <property type="term" value="F:ATP binding"/>
    <property type="evidence" value="ECO:0007669"/>
    <property type="project" value="UniProtKB-KW"/>
</dbReference>
<gene>
    <name evidence="3" type="ORF">BKN37_27175</name>
</gene>
<accession>A0A1S1MCQ0</accession>
<organism evidence="3 4">
    <name type="scientific">Mycobacterium talmoniae</name>
    <dbReference type="NCBI Taxonomy" id="1858794"/>
    <lineage>
        <taxon>Bacteria</taxon>
        <taxon>Bacillati</taxon>
        <taxon>Actinomycetota</taxon>
        <taxon>Actinomycetes</taxon>
        <taxon>Mycobacteriales</taxon>
        <taxon>Mycobacteriaceae</taxon>
        <taxon>Mycobacterium</taxon>
    </lineage>
</organism>
<evidence type="ECO:0000313" key="4">
    <source>
        <dbReference type="Proteomes" id="UP000179734"/>
    </source>
</evidence>
<dbReference type="Proteomes" id="UP000179734">
    <property type="component" value="Unassembled WGS sequence"/>
</dbReference>
<dbReference type="GO" id="GO:0004141">
    <property type="term" value="F:dethiobiotin synthase activity"/>
    <property type="evidence" value="ECO:0007669"/>
    <property type="project" value="InterPro"/>
</dbReference>
<keyword evidence="2" id="KW-0067">ATP-binding</keyword>
<keyword evidence="1" id="KW-0436">Ligase</keyword>
<evidence type="ECO:0000256" key="2">
    <source>
        <dbReference type="ARBA" id="ARBA00022840"/>
    </source>
</evidence>
<dbReference type="PANTHER" id="PTHR43210:SF5">
    <property type="entry name" value="DETHIOBIOTIN SYNTHETASE"/>
    <property type="match status" value="1"/>
</dbReference>
<comment type="caution">
    <text evidence="3">The sequence shown here is derived from an EMBL/GenBank/DDBJ whole genome shotgun (WGS) entry which is preliminary data.</text>
</comment>
<dbReference type="SUPFAM" id="SSF52540">
    <property type="entry name" value="P-loop containing nucleoside triphosphate hydrolases"/>
    <property type="match status" value="1"/>
</dbReference>
<dbReference type="InterPro" id="IPR004472">
    <property type="entry name" value="DTB_synth_BioD"/>
</dbReference>
<dbReference type="GO" id="GO:0005829">
    <property type="term" value="C:cytosol"/>
    <property type="evidence" value="ECO:0007669"/>
    <property type="project" value="TreeGrafter"/>
</dbReference>
<keyword evidence="2" id="KW-0547">Nucleotide-binding</keyword>
<evidence type="ECO:0000313" key="3">
    <source>
        <dbReference type="EMBL" id="OHU81361.1"/>
    </source>
</evidence>
<sequence>KPVQPATADSDDDLAEVARLAGVTELVGVARYPRPMAPVAAADQVGATLPTRAEVLREIAGLDRPGRLTLVEGAGGLLVELAGDGVTLRDLAVDLAAPVLVVATAELGTLNHTALTLEGLAARRLSCAGVVIGSWPAHPDAVQTSNRDALARLAPLRAVLPAGAGALTAAQFAALSADAFDHSWVGALVS</sequence>
<keyword evidence="4" id="KW-1185">Reference proteome</keyword>
<dbReference type="InterPro" id="IPR027417">
    <property type="entry name" value="P-loop_NTPase"/>
</dbReference>
<dbReference type="Gene3D" id="3.40.50.300">
    <property type="entry name" value="P-loop containing nucleotide triphosphate hydrolases"/>
    <property type="match status" value="1"/>
</dbReference>
<dbReference type="RefSeq" id="WP_071030410.1">
    <property type="nucleotide sequence ID" value="NZ_MLQM01000339.1"/>
</dbReference>
<dbReference type="GO" id="GO:0000287">
    <property type="term" value="F:magnesium ion binding"/>
    <property type="evidence" value="ECO:0007669"/>
    <property type="project" value="InterPro"/>
</dbReference>